<feature type="domain" description="Glycosyl transferase family 1" evidence="1">
    <location>
        <begin position="198"/>
        <end position="353"/>
    </location>
</feature>
<evidence type="ECO:0000259" key="1">
    <source>
        <dbReference type="Pfam" id="PF00534"/>
    </source>
</evidence>
<accession>A0A1M5QKD4</accession>
<dbReference type="InterPro" id="IPR001296">
    <property type="entry name" value="Glyco_trans_1"/>
</dbReference>
<dbReference type="SUPFAM" id="SSF53756">
    <property type="entry name" value="UDP-Glycosyltransferase/glycogen phosphorylase"/>
    <property type="match status" value="1"/>
</dbReference>
<protein>
    <submittedName>
        <fullName evidence="3">Glycosyltransferase involved in cell wall bisynthesis</fullName>
    </submittedName>
</protein>
<evidence type="ECO:0000259" key="2">
    <source>
        <dbReference type="Pfam" id="PF13439"/>
    </source>
</evidence>
<dbReference type="InterPro" id="IPR028098">
    <property type="entry name" value="Glyco_trans_4-like_N"/>
</dbReference>
<sequence length="371" mass="42583">MKTKVIHLINHLKIGGAETLVTEYALNINKDNFNIIIVTMDKFNNSINEKRLINADIEVINLGEKLLFINDQNKFKYIINKFYKFILFFNLVKKRKPDIIHTHLGLNKYLLPIRNKAKGIKLYYTVHSDVDVLFGQKQFKNRIITKYCIKRKGLIPIALHKKMQNKINKTFNTKNCVIVPNGIDIEKFKTTDKSRKSILHSLNLNEDAFIVGHVGRFVPAKNHKFLINVFKNIKKTVNSSHLILIGVGKLDREIKEQVNKLGLENDVSFLGNRSDIPELMNVMDVFVFPSIHEGFGNVLIEAQAAGVRCVVSNNIPKEAILTNLVKALSLDDPIEEWSREVINSTTSEKIDDNLDKHDINNVVKKLQELYK</sequence>
<evidence type="ECO:0000313" key="3">
    <source>
        <dbReference type="EMBL" id="SHH14552.1"/>
    </source>
</evidence>
<feature type="domain" description="Glycosyltransferase subfamily 4-like N-terminal" evidence="2">
    <location>
        <begin position="14"/>
        <end position="186"/>
    </location>
</feature>
<gene>
    <name evidence="3" type="ORF">SAMN05421807_104177</name>
</gene>
<dbReference type="Pfam" id="PF13439">
    <property type="entry name" value="Glyco_transf_4"/>
    <property type="match status" value="1"/>
</dbReference>
<dbReference type="GO" id="GO:0016757">
    <property type="term" value="F:glycosyltransferase activity"/>
    <property type="evidence" value="ECO:0007669"/>
    <property type="project" value="InterPro"/>
</dbReference>
<dbReference type="RefSeq" id="WP_073006536.1">
    <property type="nucleotide sequence ID" value="NZ_FQXD01000004.1"/>
</dbReference>
<dbReference type="OrthoDB" id="9804196at2"/>
<dbReference type="InterPro" id="IPR050194">
    <property type="entry name" value="Glycosyltransferase_grp1"/>
</dbReference>
<dbReference type="Proteomes" id="UP000184079">
    <property type="component" value="Unassembled WGS sequence"/>
</dbReference>
<keyword evidence="4" id="KW-1185">Reference proteome</keyword>
<keyword evidence="3" id="KW-0808">Transferase</keyword>
<dbReference type="PANTHER" id="PTHR45947:SF3">
    <property type="entry name" value="SULFOQUINOVOSYL TRANSFERASE SQD2"/>
    <property type="match status" value="1"/>
</dbReference>
<dbReference type="AlphaFoldDB" id="A0A1M5QKD4"/>
<name>A0A1M5QKD4_9BACI</name>
<dbReference type="Pfam" id="PF00534">
    <property type="entry name" value="Glycos_transf_1"/>
    <property type="match status" value="1"/>
</dbReference>
<dbReference type="EMBL" id="FQXD01000004">
    <property type="protein sequence ID" value="SHH14552.1"/>
    <property type="molecule type" value="Genomic_DNA"/>
</dbReference>
<organism evidence="3 4">
    <name type="scientific">Virgibacillus chiguensis</name>
    <dbReference type="NCBI Taxonomy" id="411959"/>
    <lineage>
        <taxon>Bacteria</taxon>
        <taxon>Bacillati</taxon>
        <taxon>Bacillota</taxon>
        <taxon>Bacilli</taxon>
        <taxon>Bacillales</taxon>
        <taxon>Bacillaceae</taxon>
        <taxon>Virgibacillus</taxon>
    </lineage>
</organism>
<evidence type="ECO:0000313" key="4">
    <source>
        <dbReference type="Proteomes" id="UP000184079"/>
    </source>
</evidence>
<reference evidence="4" key="1">
    <citation type="submission" date="2016-11" db="EMBL/GenBank/DDBJ databases">
        <authorList>
            <person name="Varghese N."/>
            <person name="Submissions S."/>
        </authorList>
    </citation>
    <scope>NUCLEOTIDE SEQUENCE [LARGE SCALE GENOMIC DNA]</scope>
    <source>
        <strain evidence="4">CGMCC 1.6496</strain>
    </source>
</reference>
<dbReference type="Gene3D" id="3.40.50.2000">
    <property type="entry name" value="Glycogen Phosphorylase B"/>
    <property type="match status" value="2"/>
</dbReference>
<dbReference type="PANTHER" id="PTHR45947">
    <property type="entry name" value="SULFOQUINOVOSYL TRANSFERASE SQD2"/>
    <property type="match status" value="1"/>
</dbReference>
<proteinExistence type="predicted"/>